<evidence type="ECO:0000313" key="1">
    <source>
        <dbReference type="EMBL" id="KER30093.1"/>
    </source>
</evidence>
<reference evidence="1 2" key="1">
    <citation type="submission" date="2013-11" db="EMBL/GenBank/DDBJ databases">
        <title>Opisthorchis viverrini - life in the bile duct.</title>
        <authorList>
            <person name="Young N.D."/>
            <person name="Nagarajan N."/>
            <person name="Lin S.J."/>
            <person name="Korhonen P.K."/>
            <person name="Jex A.R."/>
            <person name="Hall R.S."/>
            <person name="Safavi-Hemami H."/>
            <person name="Kaewkong W."/>
            <person name="Bertrand D."/>
            <person name="Gao S."/>
            <person name="Seet Q."/>
            <person name="Wongkham S."/>
            <person name="Teh B.T."/>
            <person name="Wongkham C."/>
            <person name="Intapan P.M."/>
            <person name="Maleewong W."/>
            <person name="Yang X."/>
            <person name="Hu M."/>
            <person name="Wang Z."/>
            <person name="Hofmann A."/>
            <person name="Sternberg P.W."/>
            <person name="Tan P."/>
            <person name="Wang J."/>
            <person name="Gasser R.B."/>
        </authorList>
    </citation>
    <scope>NUCLEOTIDE SEQUENCE [LARGE SCALE GENOMIC DNA]</scope>
</reference>
<name>A0A074ZRP7_OPIVI</name>
<dbReference type="EMBL" id="KL596667">
    <property type="protein sequence ID" value="KER30093.1"/>
    <property type="molecule type" value="Genomic_DNA"/>
</dbReference>
<sequence>MRSNFMGNELIHLSCEQQQYDQVWNLEEYIHASTRITMSRVVGPSLQERQPEGICYIHASTRITISRVVGPSLKERQPEGISYKTL</sequence>
<gene>
    <name evidence="1" type="ORF">T265_03455</name>
</gene>
<dbReference type="KEGG" id="ovi:T265_03455"/>
<keyword evidence="2" id="KW-1185">Reference proteome</keyword>
<proteinExistence type="predicted"/>
<dbReference type="RefSeq" id="XP_009166203.1">
    <property type="nucleotide sequence ID" value="XM_009167939.1"/>
</dbReference>
<evidence type="ECO:0000313" key="2">
    <source>
        <dbReference type="Proteomes" id="UP000054324"/>
    </source>
</evidence>
<organism evidence="1 2">
    <name type="scientific">Opisthorchis viverrini</name>
    <name type="common">Southeast Asian liver fluke</name>
    <dbReference type="NCBI Taxonomy" id="6198"/>
    <lineage>
        <taxon>Eukaryota</taxon>
        <taxon>Metazoa</taxon>
        <taxon>Spiralia</taxon>
        <taxon>Lophotrochozoa</taxon>
        <taxon>Platyhelminthes</taxon>
        <taxon>Trematoda</taxon>
        <taxon>Digenea</taxon>
        <taxon>Opisthorchiida</taxon>
        <taxon>Opisthorchiata</taxon>
        <taxon>Opisthorchiidae</taxon>
        <taxon>Opisthorchis</taxon>
    </lineage>
</organism>
<dbReference type="GeneID" id="20317642"/>
<protein>
    <submittedName>
        <fullName evidence="1">Uncharacterized protein</fullName>
    </submittedName>
</protein>
<accession>A0A074ZRP7</accession>
<dbReference type="CTD" id="20317642"/>
<dbReference type="Proteomes" id="UP000054324">
    <property type="component" value="Unassembled WGS sequence"/>
</dbReference>
<dbReference type="AlphaFoldDB" id="A0A074ZRP7"/>